<keyword evidence="1" id="KW-1133">Transmembrane helix</keyword>
<gene>
    <name evidence="2" type="ORF">NC653_018101</name>
</gene>
<evidence type="ECO:0000313" key="2">
    <source>
        <dbReference type="EMBL" id="KAJ6995519.1"/>
    </source>
</evidence>
<dbReference type="AlphaFoldDB" id="A0AAD6QS21"/>
<evidence type="ECO:0000256" key="1">
    <source>
        <dbReference type="SAM" id="Phobius"/>
    </source>
</evidence>
<sequence length="86" mass="9941">MVSGFWSSHGWPSILLSFLQISSILAHRLLLKRLLATVQRNQHKKRRRRKIVNMEQHKANMVRYKLDPNNAAPALCFNSNSPPLHA</sequence>
<proteinExistence type="predicted"/>
<dbReference type="EMBL" id="JAQIZT010000006">
    <property type="protein sequence ID" value="KAJ6995519.1"/>
    <property type="molecule type" value="Genomic_DNA"/>
</dbReference>
<accession>A0AAD6QS21</accession>
<protein>
    <submittedName>
        <fullName evidence="2">Uncharacterized protein</fullName>
    </submittedName>
</protein>
<feature type="transmembrane region" description="Helical" evidence="1">
    <location>
        <begin position="12"/>
        <end position="31"/>
    </location>
</feature>
<keyword evidence="1" id="KW-0812">Transmembrane</keyword>
<evidence type="ECO:0000313" key="3">
    <source>
        <dbReference type="Proteomes" id="UP001164929"/>
    </source>
</evidence>
<name>A0AAD6QS21_9ROSI</name>
<comment type="caution">
    <text evidence="2">The sequence shown here is derived from an EMBL/GenBank/DDBJ whole genome shotgun (WGS) entry which is preliminary data.</text>
</comment>
<reference evidence="2" key="1">
    <citation type="journal article" date="2023" name="Mol. Ecol. Resour.">
        <title>Chromosome-level genome assembly of a triploid poplar Populus alba 'Berolinensis'.</title>
        <authorList>
            <person name="Chen S."/>
            <person name="Yu Y."/>
            <person name="Wang X."/>
            <person name="Wang S."/>
            <person name="Zhang T."/>
            <person name="Zhou Y."/>
            <person name="He R."/>
            <person name="Meng N."/>
            <person name="Wang Y."/>
            <person name="Liu W."/>
            <person name="Liu Z."/>
            <person name="Liu J."/>
            <person name="Guo Q."/>
            <person name="Huang H."/>
            <person name="Sederoff R.R."/>
            <person name="Wang G."/>
            <person name="Qu G."/>
            <person name="Chen S."/>
        </authorList>
    </citation>
    <scope>NUCLEOTIDE SEQUENCE</scope>
    <source>
        <strain evidence="2">SC-2020</strain>
    </source>
</reference>
<keyword evidence="1" id="KW-0472">Membrane</keyword>
<keyword evidence="3" id="KW-1185">Reference proteome</keyword>
<organism evidence="2 3">
    <name type="scientific">Populus alba x Populus x berolinensis</name>
    <dbReference type="NCBI Taxonomy" id="444605"/>
    <lineage>
        <taxon>Eukaryota</taxon>
        <taxon>Viridiplantae</taxon>
        <taxon>Streptophyta</taxon>
        <taxon>Embryophyta</taxon>
        <taxon>Tracheophyta</taxon>
        <taxon>Spermatophyta</taxon>
        <taxon>Magnoliopsida</taxon>
        <taxon>eudicotyledons</taxon>
        <taxon>Gunneridae</taxon>
        <taxon>Pentapetalae</taxon>
        <taxon>rosids</taxon>
        <taxon>fabids</taxon>
        <taxon>Malpighiales</taxon>
        <taxon>Salicaceae</taxon>
        <taxon>Saliceae</taxon>
        <taxon>Populus</taxon>
    </lineage>
</organism>
<dbReference type="Proteomes" id="UP001164929">
    <property type="component" value="Chromosome 6"/>
</dbReference>